<keyword evidence="3" id="KW-0408">Iron</keyword>
<reference evidence="4 5" key="1">
    <citation type="submission" date="2020-03" db="EMBL/GenBank/DDBJ databases">
        <authorList>
            <consortium name="Genoscope - CEA"/>
            <person name="William W."/>
        </authorList>
    </citation>
    <scope>NUCLEOTIDE SEQUENCE [LARGE SCALE GENOMIC DNA]</scope>
    <source>
        <strain evidence="5">DSM 16959</strain>
    </source>
</reference>
<keyword evidence="2" id="KW-0479">Metal-binding</keyword>
<dbReference type="InterPro" id="IPR011048">
    <property type="entry name" value="Haem_d1_sf"/>
</dbReference>
<dbReference type="Gene3D" id="2.140.10.20">
    <property type="entry name" value="C-terminal (heme d1) domain of cytochrome cd1-nitrite reductase"/>
    <property type="match status" value="1"/>
</dbReference>
<dbReference type="PROSITE" id="PS51007">
    <property type="entry name" value="CYTC"/>
    <property type="match status" value="1"/>
</dbReference>
<dbReference type="GO" id="GO:0009055">
    <property type="term" value="F:electron transfer activity"/>
    <property type="evidence" value="ECO:0007669"/>
    <property type="project" value="InterPro"/>
</dbReference>
<dbReference type="InterPro" id="IPR003143">
    <property type="entry name" value="Cyt_cd1_C_sf"/>
</dbReference>
<dbReference type="GO" id="GO:0020037">
    <property type="term" value="F:heme binding"/>
    <property type="evidence" value="ECO:0007669"/>
    <property type="project" value="InterPro"/>
</dbReference>
<dbReference type="InterPro" id="IPR036909">
    <property type="entry name" value="Cyt_c-like_dom_sf"/>
</dbReference>
<dbReference type="SUPFAM" id="SSF51004">
    <property type="entry name" value="C-terminal (heme d1) domain of cytochrome cd1-nitrite reductase"/>
    <property type="match status" value="1"/>
</dbReference>
<evidence type="ECO:0000256" key="3">
    <source>
        <dbReference type="ARBA" id="ARBA00023004"/>
    </source>
</evidence>
<dbReference type="AlphaFoldDB" id="A0A6S6Y452"/>
<dbReference type="RefSeq" id="WP_145772318.1">
    <property type="nucleotide sequence ID" value="NZ_LR778301.1"/>
</dbReference>
<keyword evidence="1" id="KW-0349">Heme</keyword>
<dbReference type="OrthoDB" id="5290932at2"/>
<protein>
    <submittedName>
        <fullName evidence="4">Cytochrome C oxidase Cbb3</fullName>
    </submittedName>
</protein>
<dbReference type="Proteomes" id="UP000515733">
    <property type="component" value="Chromosome"/>
</dbReference>
<dbReference type="Pfam" id="PF02239">
    <property type="entry name" value="Cytochrom_D1"/>
    <property type="match status" value="1"/>
</dbReference>
<proteinExistence type="predicted"/>
<dbReference type="KEGG" id="doe:DENOEST_2946"/>
<evidence type="ECO:0000256" key="2">
    <source>
        <dbReference type="ARBA" id="ARBA00022723"/>
    </source>
</evidence>
<name>A0A6S6Y452_9PROT</name>
<evidence type="ECO:0000256" key="1">
    <source>
        <dbReference type="ARBA" id="ARBA00022617"/>
    </source>
</evidence>
<dbReference type="EMBL" id="LR778301">
    <property type="protein sequence ID" value="CAB1370100.1"/>
    <property type="molecule type" value="Genomic_DNA"/>
</dbReference>
<dbReference type="GO" id="GO:0046872">
    <property type="term" value="F:metal ion binding"/>
    <property type="evidence" value="ECO:0007669"/>
    <property type="project" value="UniProtKB-KW"/>
</dbReference>
<dbReference type="PANTHER" id="PTHR47197:SF3">
    <property type="entry name" value="DIHYDRO-HEME D1 DEHYDROGENASE"/>
    <property type="match status" value="1"/>
</dbReference>
<organism evidence="4 5">
    <name type="scientific">Denitratisoma oestradiolicum</name>
    <dbReference type="NCBI Taxonomy" id="311182"/>
    <lineage>
        <taxon>Bacteria</taxon>
        <taxon>Pseudomonadati</taxon>
        <taxon>Pseudomonadota</taxon>
        <taxon>Betaproteobacteria</taxon>
        <taxon>Nitrosomonadales</taxon>
        <taxon>Sterolibacteriaceae</taxon>
        <taxon>Denitratisoma</taxon>
    </lineage>
</organism>
<dbReference type="InterPro" id="IPR009056">
    <property type="entry name" value="Cyt_c-like_dom"/>
</dbReference>
<gene>
    <name evidence="4" type="ORF">DENOEST_2946</name>
</gene>
<dbReference type="PANTHER" id="PTHR47197">
    <property type="entry name" value="PROTEIN NIRF"/>
    <property type="match status" value="1"/>
</dbReference>
<dbReference type="Gene3D" id="1.10.760.10">
    <property type="entry name" value="Cytochrome c-like domain"/>
    <property type="match status" value="1"/>
</dbReference>
<sequence>MLRNILIVLAILVVNLAQAEEPARLYQQHCASCHGVDRLGAMGPALLPESLERLKKAEALRVVSGGRAATQMQGFADRISGPEIEALVAWIYQPGSASPRWTDADIQASRIVHHGPGSLPDRPAAAFKGVDMMNLFIVVEAGDHHVSVVDGDRLQVLHRFPSRYALHGGPKFTSDGRYVFFASRDGWISKFDLWNLQVVAEIRAGINTRNVAVSGDGRYVAVGNYLPHTLVLLDGNLNPIKTLAVMDKDGKVSSRVSAVYDAAPRQSFVAALKDVPEIWEISYNPQAEDIPIGMVHDFQYKEGAFVHGFLNPRRTFLSETLDDFFFTQNYSELMGASREAGRGQVVNLDVRRKIADLSLPGMPHLGSGITWQRQGHPVMATPNLREGVISVIDMNNWQTIKQIATPGPGFFMRGHENSRYVWTDSMMSKSRDTLTLIDRESLEKVAELRPEPDKTLAHVEFTRDGKHVLASLWERRSNGGALIVYDATSLQEVKRLPMDKPVGKYNVWNKITRSAGTSH</sequence>
<keyword evidence="5" id="KW-1185">Reference proteome</keyword>
<dbReference type="InterPro" id="IPR051200">
    <property type="entry name" value="Host-pathogen_enzymatic-act"/>
</dbReference>
<dbReference type="SUPFAM" id="SSF46626">
    <property type="entry name" value="Cytochrome c"/>
    <property type="match status" value="1"/>
</dbReference>
<evidence type="ECO:0000313" key="4">
    <source>
        <dbReference type="EMBL" id="CAB1370100.1"/>
    </source>
</evidence>
<evidence type="ECO:0000313" key="5">
    <source>
        <dbReference type="Proteomes" id="UP000515733"/>
    </source>
</evidence>
<dbReference type="CDD" id="cd20777">
    <property type="entry name" value="8prop_heme-binding_NirN"/>
    <property type="match status" value="1"/>
</dbReference>
<dbReference type="Pfam" id="PF13442">
    <property type="entry name" value="Cytochrome_CBB3"/>
    <property type="match status" value="1"/>
</dbReference>
<accession>A0A6S6Y452</accession>